<dbReference type="GO" id="GO:0008168">
    <property type="term" value="F:methyltransferase activity"/>
    <property type="evidence" value="ECO:0007669"/>
    <property type="project" value="UniProtKB-KW"/>
</dbReference>
<name>A0A5A7RDS8_STRAF</name>
<keyword evidence="3" id="KW-0489">Methyltransferase</keyword>
<keyword evidence="2" id="KW-0812">Transmembrane</keyword>
<dbReference type="Proteomes" id="UP000325081">
    <property type="component" value="Unassembled WGS sequence"/>
</dbReference>
<dbReference type="GO" id="GO:0032259">
    <property type="term" value="P:methylation"/>
    <property type="evidence" value="ECO:0007669"/>
    <property type="project" value="UniProtKB-KW"/>
</dbReference>
<comment type="caution">
    <text evidence="3">The sequence shown here is derived from an EMBL/GenBank/DDBJ whole genome shotgun (WGS) entry which is preliminary data.</text>
</comment>
<evidence type="ECO:0000256" key="2">
    <source>
        <dbReference type="SAM" id="Phobius"/>
    </source>
</evidence>
<dbReference type="EMBL" id="BKCP01012115">
    <property type="protein sequence ID" value="GER55682.1"/>
    <property type="molecule type" value="Genomic_DNA"/>
</dbReference>
<keyword evidence="2" id="KW-1133">Transmembrane helix</keyword>
<keyword evidence="4" id="KW-1185">Reference proteome</keyword>
<keyword evidence="2" id="KW-0472">Membrane</keyword>
<evidence type="ECO:0000256" key="1">
    <source>
        <dbReference type="SAM" id="MobiDB-lite"/>
    </source>
</evidence>
<feature type="compositionally biased region" description="Basic residues" evidence="1">
    <location>
        <begin position="9"/>
        <end position="19"/>
    </location>
</feature>
<sequence length="320" mass="35741">GSSPSSLSHAHHFHRRASIRRASDHLRHRPATIARPHLAPGDLISDVELQHTSIRPPLFTGATIRDLPPSRPSTGDLTLECIYSRRKWRLHSCSLDQSKRFVGDDFGWSSKPQVPFTSSPNFEGSEWQSPLIESLDVEYFTLLAGEAAPVTREAEVALAADPVLDRDSNPVAVTGLVDGLVSEDSFVAWRFMTIYLRSANTNELWFMTIYLRSANTNDCGWYTYPSLDIIQLPILTASIASGAIVGHLLATSIAILGGAFLAKYISEKLVIMVCNVVEHWVVCRVRLLEWEIEVYDSFIHESKSDVVSKALSKKKKKRKK</sequence>
<evidence type="ECO:0000313" key="3">
    <source>
        <dbReference type="EMBL" id="GER55682.1"/>
    </source>
</evidence>
<evidence type="ECO:0000313" key="4">
    <source>
        <dbReference type="Proteomes" id="UP000325081"/>
    </source>
</evidence>
<dbReference type="AlphaFoldDB" id="A0A5A7RDS8"/>
<feature type="region of interest" description="Disordered" evidence="1">
    <location>
        <begin position="1"/>
        <end position="22"/>
    </location>
</feature>
<feature type="transmembrane region" description="Helical" evidence="2">
    <location>
        <begin position="239"/>
        <end position="262"/>
    </location>
</feature>
<reference evidence="4" key="1">
    <citation type="journal article" date="2019" name="Curr. Biol.">
        <title>Genome Sequence of Striga asiatica Provides Insight into the Evolution of Plant Parasitism.</title>
        <authorList>
            <person name="Yoshida S."/>
            <person name="Kim S."/>
            <person name="Wafula E.K."/>
            <person name="Tanskanen J."/>
            <person name="Kim Y.M."/>
            <person name="Honaas L."/>
            <person name="Yang Z."/>
            <person name="Spallek T."/>
            <person name="Conn C.E."/>
            <person name="Ichihashi Y."/>
            <person name="Cheong K."/>
            <person name="Cui S."/>
            <person name="Der J.P."/>
            <person name="Gundlach H."/>
            <person name="Jiao Y."/>
            <person name="Hori C."/>
            <person name="Ishida J.K."/>
            <person name="Kasahara H."/>
            <person name="Kiba T."/>
            <person name="Kim M.S."/>
            <person name="Koo N."/>
            <person name="Laohavisit A."/>
            <person name="Lee Y.H."/>
            <person name="Lumba S."/>
            <person name="McCourt P."/>
            <person name="Mortimer J.C."/>
            <person name="Mutuku J.M."/>
            <person name="Nomura T."/>
            <person name="Sasaki-Sekimoto Y."/>
            <person name="Seto Y."/>
            <person name="Wang Y."/>
            <person name="Wakatake T."/>
            <person name="Sakakibara H."/>
            <person name="Demura T."/>
            <person name="Yamaguchi S."/>
            <person name="Yoneyama K."/>
            <person name="Manabe R.I."/>
            <person name="Nelson D.C."/>
            <person name="Schulman A.H."/>
            <person name="Timko M.P."/>
            <person name="dePamphilis C.W."/>
            <person name="Choi D."/>
            <person name="Shirasu K."/>
        </authorList>
    </citation>
    <scope>NUCLEOTIDE SEQUENCE [LARGE SCALE GENOMIC DNA]</scope>
    <source>
        <strain evidence="4">cv. UVA1</strain>
    </source>
</reference>
<feature type="non-terminal residue" evidence="3">
    <location>
        <position position="1"/>
    </location>
</feature>
<proteinExistence type="predicted"/>
<organism evidence="3 4">
    <name type="scientific">Striga asiatica</name>
    <name type="common">Asiatic witchweed</name>
    <name type="synonym">Buchnera asiatica</name>
    <dbReference type="NCBI Taxonomy" id="4170"/>
    <lineage>
        <taxon>Eukaryota</taxon>
        <taxon>Viridiplantae</taxon>
        <taxon>Streptophyta</taxon>
        <taxon>Embryophyta</taxon>
        <taxon>Tracheophyta</taxon>
        <taxon>Spermatophyta</taxon>
        <taxon>Magnoliopsida</taxon>
        <taxon>eudicotyledons</taxon>
        <taxon>Gunneridae</taxon>
        <taxon>Pentapetalae</taxon>
        <taxon>asterids</taxon>
        <taxon>lamiids</taxon>
        <taxon>Lamiales</taxon>
        <taxon>Orobanchaceae</taxon>
        <taxon>Buchnereae</taxon>
        <taxon>Striga</taxon>
    </lineage>
</organism>
<keyword evidence="3" id="KW-0808">Transferase</keyword>
<accession>A0A5A7RDS8</accession>
<gene>
    <name evidence="3" type="ORF">STAS_33368</name>
</gene>
<protein>
    <submittedName>
        <fullName evidence="3">5-methyltetrahydropteroyltriglutamate--homocysteine methyltransferase</fullName>
    </submittedName>
</protein>